<sequence>MHILILSCWLVLMAALLGLAFIVVADTPKTRRNQWQFKFPEFQAYAPRTSTTRKYKLRTPPRRPARAPRYTNNRNVSPREWAELLALLQNDVATANRLIDSERRRHPDRSPEWAVEKALWQLKRDRR</sequence>
<feature type="compositionally biased region" description="Basic residues" evidence="1">
    <location>
        <begin position="53"/>
        <end position="66"/>
    </location>
</feature>
<proteinExistence type="predicted"/>
<evidence type="ECO:0000313" key="2">
    <source>
        <dbReference type="EMBL" id="MBH8553320.1"/>
    </source>
</evidence>
<dbReference type="AlphaFoldDB" id="A0A8J7HHR9"/>
<feature type="region of interest" description="Disordered" evidence="1">
    <location>
        <begin position="53"/>
        <end position="73"/>
    </location>
</feature>
<reference evidence="2 3" key="1">
    <citation type="journal article" date="2021" name="Int. J. Syst. Evol. Microbiol.">
        <title>Amazonocrinis nigriterrae gen. nov., sp. nov., Atlanticothrix silvestris gen. nov., sp. nov. and Dendronalium phyllosphericum gen. nov., sp. nov., nostocacean cyanobacteria from Brazilian environments.</title>
        <authorList>
            <person name="Alvarenga D.O."/>
            <person name="Andreote A.P.D."/>
            <person name="Branco L.H.Z."/>
            <person name="Delbaje E."/>
            <person name="Cruz R.B."/>
            <person name="Varani A.M."/>
            <person name="Fiore M.F."/>
        </authorList>
    </citation>
    <scope>NUCLEOTIDE SEQUENCE [LARGE SCALE GENOMIC DNA]</scope>
    <source>
        <strain evidence="2 3">CENA357</strain>
    </source>
</reference>
<evidence type="ECO:0000256" key="1">
    <source>
        <dbReference type="SAM" id="MobiDB-lite"/>
    </source>
</evidence>
<dbReference type="Proteomes" id="UP000599391">
    <property type="component" value="Unassembled WGS sequence"/>
</dbReference>
<organism evidence="2 3">
    <name type="scientific">Atlanticothrix silvestris CENA357</name>
    <dbReference type="NCBI Taxonomy" id="1725252"/>
    <lineage>
        <taxon>Bacteria</taxon>
        <taxon>Bacillati</taxon>
        <taxon>Cyanobacteriota</taxon>
        <taxon>Cyanophyceae</taxon>
        <taxon>Nostocales</taxon>
        <taxon>Nodulariaceae</taxon>
        <taxon>Atlanticothrix</taxon>
        <taxon>Atlanticothrix silvestris</taxon>
    </lineage>
</organism>
<comment type="caution">
    <text evidence="2">The sequence shown here is derived from an EMBL/GenBank/DDBJ whole genome shotgun (WGS) entry which is preliminary data.</text>
</comment>
<keyword evidence="3" id="KW-1185">Reference proteome</keyword>
<protein>
    <submittedName>
        <fullName evidence="2">Uncharacterized protein</fullName>
    </submittedName>
</protein>
<dbReference type="EMBL" id="JAECZB010000029">
    <property type="protein sequence ID" value="MBH8553320.1"/>
    <property type="molecule type" value="Genomic_DNA"/>
</dbReference>
<name>A0A8J7HHR9_9CYAN</name>
<accession>A0A8J7HHR9</accession>
<evidence type="ECO:0000313" key="3">
    <source>
        <dbReference type="Proteomes" id="UP000599391"/>
    </source>
</evidence>
<gene>
    <name evidence="2" type="ORF">I8751_13235</name>
</gene>